<dbReference type="FunFam" id="3.40.50.2300:FF:000072">
    <property type="entry name" value="Gamma-aminobutyric acid type B receptor subunit 2"/>
    <property type="match status" value="2"/>
</dbReference>
<evidence type="ECO:0000256" key="3">
    <source>
        <dbReference type="ARBA" id="ARBA00022553"/>
    </source>
</evidence>
<comment type="caution">
    <text evidence="20">The sequence shown here is derived from an EMBL/GenBank/DDBJ whole genome shotgun (WGS) entry which is preliminary data.</text>
</comment>
<dbReference type="InterPro" id="IPR002455">
    <property type="entry name" value="GPCR3_GABA-B"/>
</dbReference>
<dbReference type="GO" id="GO:0045211">
    <property type="term" value="C:postsynaptic membrane"/>
    <property type="evidence" value="ECO:0007669"/>
    <property type="project" value="UniProtKB-SubCell"/>
</dbReference>
<evidence type="ECO:0000256" key="1">
    <source>
        <dbReference type="ARBA" id="ARBA00008991"/>
    </source>
</evidence>
<dbReference type="PANTHER" id="PTHR10519:SF74">
    <property type="entry name" value="GAMMA-AMINOBUTYRIC ACID TYPE B RECEPTOR SUBUNIT 2"/>
    <property type="match status" value="1"/>
</dbReference>
<reference evidence="20 21" key="1">
    <citation type="submission" date="2022-05" db="EMBL/GenBank/DDBJ databases">
        <authorList>
            <consortium name="Genoscope - CEA"/>
            <person name="William W."/>
        </authorList>
    </citation>
    <scope>NUCLEOTIDE SEQUENCE [LARGE SCALE GENOMIC DNA]</scope>
</reference>
<dbReference type="GO" id="GO:0004965">
    <property type="term" value="F:G protein-coupled GABA receptor activity"/>
    <property type="evidence" value="ECO:0007669"/>
    <property type="project" value="InterPro"/>
</dbReference>
<dbReference type="Pfam" id="PF01094">
    <property type="entry name" value="ANF_receptor"/>
    <property type="match status" value="1"/>
</dbReference>
<dbReference type="Gene3D" id="3.40.50.2300">
    <property type="match status" value="2"/>
</dbReference>
<evidence type="ECO:0000256" key="4">
    <source>
        <dbReference type="ARBA" id="ARBA00022692"/>
    </source>
</evidence>
<keyword evidence="11" id="KW-1015">Disulfide bond</keyword>
<keyword evidence="15" id="KW-0628">Postsynaptic cell membrane</keyword>
<feature type="transmembrane region" description="Helical" evidence="18">
    <location>
        <begin position="493"/>
        <end position="510"/>
    </location>
</feature>
<dbReference type="InterPro" id="IPR017978">
    <property type="entry name" value="GPCR_3_C"/>
</dbReference>
<keyword evidence="13" id="KW-0325">Glycoprotein</keyword>
<feature type="transmembrane region" description="Helical" evidence="18">
    <location>
        <begin position="569"/>
        <end position="590"/>
    </location>
</feature>
<feature type="region of interest" description="Disordered" evidence="17">
    <location>
        <begin position="977"/>
        <end position="1011"/>
    </location>
</feature>
<dbReference type="PRINTS" id="PR01176">
    <property type="entry name" value="GABABRECEPTR"/>
</dbReference>
<keyword evidence="6 18" id="KW-1133">Transmembrane helix</keyword>
<feature type="compositionally biased region" description="Polar residues" evidence="17">
    <location>
        <begin position="998"/>
        <end position="1011"/>
    </location>
</feature>
<name>A0AAU9WTG6_9CNID</name>
<dbReference type="SUPFAM" id="SSF53822">
    <property type="entry name" value="Periplasmic binding protein-like I"/>
    <property type="match status" value="1"/>
</dbReference>
<sequence>MNYFWKSVRTVSFLLACFAANFPMLDATKTLYIGGLFPMSGSSVASAGKIFLPVSELAIDMVNNRTDLLNGYQLQLIWNDTQCDPGHATNSLFESLHTRPPMIMLLGAACSSVTRATAQIGKLWNLVQVSYASTASDLSNKEKYPMLYNIVPPDSAYNNARIAFLKHFKWKRIATIRQNSYVFDEVMDMLQEDLINNNFDLIATELFHDDPKIQVENLKKRDARIIVGMFYEDKARRVFCEAYKQEMYGEHYMWLIMDWYDNKPWWLVKDDKIDCTEGQMRMATEGYFSVESARIVSNQEPTISGMTSEKFLQTHVKPSGNNTDLYVPFVFDSMWTIALTLNKSMSEIRKTLNRSLEDFTYQDSGMAQIFKQTLKNLEFQGITGKVTFSSKGEGTKPSYIKQMQNGISKILGTYHPDTDKIVLDGAQVLWKGGAPPTDGKVTIYEIQYVSTPLFCVIVILTSGGILLAAYFLRFNFVQRMQRHIKLSSPNLNNVIILGCVLIYISVYMIAIDGKLVDTSTLTGLCRARGFLLSVGYSLAVGAMFSKLWRVYQIYSNFRPKEKTLKYKELIGFVVVLVLIDIVVMSLWIGVDTPEIVTTDIQSQIKEEPHFRIIPQEQYCTSRYFTTWLYILLGYKALLLVIGCLIAWVTREAKVRLLNDSRYVCMSVYNIIPCALVGIPLAFLIDGHINALVACVSFFLLLPTTVTLCLLFVPKILKLKKNAEEQFRISALQCPTRNVMEVNYDSLDSSHSVNDPNADSKLQEEIATLKKEIRAIKLKHGENAIPNLSVRITDPVENGREGKYFAQLPVRLLTRPQLNKRAVTCHTTQELCVRKRRKRRSSSFSGPYLQRGSLDIGSFFSELADPLLVLKAENRELNRKLQEARISEAGKLAKVWHENAQLHRKIVELNLKSAPGEEAEKVSRLLKENAELKKQLGEVSILNSVWCDVTPQIQRKQNEDRKISKDLRELQQLLSVDLGGHRPGSFRPSPVTRPPPIGRSQSSSELHCTWNGTPCGDKKRPISPFATTAMKRFSFEGIDKRQDFCPSTENPRAGTTTAEAEAVKSLTIVSESPQAVISETRSTGKAPTIIRRDNIDGCESEKEISGIGERTNMGFSSDEDEDIIHLKSVNKMDENLEKPSIFNHEKEDVMISSQNFRQLPSVDLGGGTPGSLLPSSVTRPPPMGRSQSSSELHCNWHGTEPHR</sequence>
<feature type="region of interest" description="Disordered" evidence="17">
    <location>
        <begin position="1159"/>
        <end position="1202"/>
    </location>
</feature>
<keyword evidence="8" id="KW-0297">G-protein coupled receptor</keyword>
<feature type="transmembrane region" description="Helical" evidence="18">
    <location>
        <begin position="530"/>
        <end position="548"/>
    </location>
</feature>
<dbReference type="PROSITE" id="PS50259">
    <property type="entry name" value="G_PROTEIN_RECEP_F3_4"/>
    <property type="match status" value="1"/>
</dbReference>
<evidence type="ECO:0000256" key="2">
    <source>
        <dbReference type="ARBA" id="ARBA00022475"/>
    </source>
</evidence>
<evidence type="ECO:0000256" key="10">
    <source>
        <dbReference type="ARBA" id="ARBA00023136"/>
    </source>
</evidence>
<keyword evidence="4 18" id="KW-0812">Transmembrane</keyword>
<feature type="transmembrane region" description="Helical" evidence="18">
    <location>
        <begin position="662"/>
        <end position="684"/>
    </location>
</feature>
<dbReference type="InterPro" id="IPR001828">
    <property type="entry name" value="ANF_lig-bd_rcpt"/>
</dbReference>
<dbReference type="PANTHER" id="PTHR10519">
    <property type="entry name" value="GABA-B RECEPTOR"/>
    <property type="match status" value="1"/>
</dbReference>
<dbReference type="CDD" id="cd06366">
    <property type="entry name" value="PBP1_GABAb_receptor"/>
    <property type="match status" value="1"/>
</dbReference>
<evidence type="ECO:0000259" key="19">
    <source>
        <dbReference type="PROSITE" id="PS50259"/>
    </source>
</evidence>
<keyword evidence="5" id="KW-0732">Signal</keyword>
<organism evidence="20 21">
    <name type="scientific">Pocillopora meandrina</name>
    <dbReference type="NCBI Taxonomy" id="46732"/>
    <lineage>
        <taxon>Eukaryota</taxon>
        <taxon>Metazoa</taxon>
        <taxon>Cnidaria</taxon>
        <taxon>Anthozoa</taxon>
        <taxon>Hexacorallia</taxon>
        <taxon>Scleractinia</taxon>
        <taxon>Astrocoeniina</taxon>
        <taxon>Pocilloporidae</taxon>
        <taxon>Pocillopora</taxon>
    </lineage>
</organism>
<evidence type="ECO:0000313" key="20">
    <source>
        <dbReference type="EMBL" id="CAH3125655.1"/>
    </source>
</evidence>
<evidence type="ECO:0000256" key="17">
    <source>
        <dbReference type="SAM" id="MobiDB-lite"/>
    </source>
</evidence>
<keyword evidence="10 18" id="KW-0472">Membrane</keyword>
<evidence type="ECO:0000313" key="21">
    <source>
        <dbReference type="Proteomes" id="UP001159428"/>
    </source>
</evidence>
<keyword evidence="3" id="KW-0597">Phosphoprotein</keyword>
<dbReference type="GO" id="GO:0007214">
    <property type="term" value="P:gamma-aminobutyric acid signaling pathway"/>
    <property type="evidence" value="ECO:0007669"/>
    <property type="project" value="TreeGrafter"/>
</dbReference>
<keyword evidence="9" id="KW-0175">Coiled coil</keyword>
<keyword evidence="7" id="KW-0770">Synapse</keyword>
<keyword evidence="12" id="KW-0675">Receptor</keyword>
<evidence type="ECO:0000256" key="15">
    <source>
        <dbReference type="ARBA" id="ARBA00023257"/>
    </source>
</evidence>
<evidence type="ECO:0000256" key="11">
    <source>
        <dbReference type="ARBA" id="ARBA00023157"/>
    </source>
</evidence>
<evidence type="ECO:0000256" key="8">
    <source>
        <dbReference type="ARBA" id="ARBA00023040"/>
    </source>
</evidence>
<gene>
    <name evidence="20" type="ORF">PMEA_00012205</name>
</gene>
<dbReference type="AlphaFoldDB" id="A0AAU9WTG6"/>
<feature type="transmembrane region" description="Helical" evidence="18">
    <location>
        <begin position="690"/>
        <end position="712"/>
    </location>
</feature>
<proteinExistence type="inferred from homology"/>
<evidence type="ECO:0000256" key="9">
    <source>
        <dbReference type="ARBA" id="ARBA00023054"/>
    </source>
</evidence>
<keyword evidence="14" id="KW-0807">Transducer</keyword>
<feature type="domain" description="G-protein coupled receptors family 3 profile" evidence="19">
    <location>
        <begin position="525"/>
        <end position="718"/>
    </location>
</feature>
<evidence type="ECO:0000256" key="7">
    <source>
        <dbReference type="ARBA" id="ARBA00023018"/>
    </source>
</evidence>
<comment type="subcellular location">
    <subcellularLocation>
        <location evidence="16">Postsynaptic cell membrane</location>
        <topology evidence="16">Multi-pass membrane protein</topology>
    </subcellularLocation>
</comment>
<dbReference type="EMBL" id="CALNXJ010000021">
    <property type="protein sequence ID" value="CAH3125655.1"/>
    <property type="molecule type" value="Genomic_DNA"/>
</dbReference>
<evidence type="ECO:0000256" key="14">
    <source>
        <dbReference type="ARBA" id="ARBA00023224"/>
    </source>
</evidence>
<keyword evidence="2" id="KW-1003">Cell membrane</keyword>
<dbReference type="GO" id="GO:0038039">
    <property type="term" value="C:G protein-coupled receptor heterodimeric complex"/>
    <property type="evidence" value="ECO:0007669"/>
    <property type="project" value="TreeGrafter"/>
</dbReference>
<dbReference type="Proteomes" id="UP001159428">
    <property type="component" value="Unassembled WGS sequence"/>
</dbReference>
<dbReference type="InterPro" id="IPR028082">
    <property type="entry name" value="Peripla_BP_I"/>
</dbReference>
<accession>A0AAU9WTG6</accession>
<protein>
    <recommendedName>
        <fullName evidence="19">G-protein coupled receptors family 3 profile domain-containing protein</fullName>
    </recommendedName>
</protein>
<comment type="similarity">
    <text evidence="1">Belongs to the G-protein coupled receptor 3 family. GABA-B receptor subfamily.</text>
</comment>
<feature type="transmembrane region" description="Helical" evidence="18">
    <location>
        <begin position="627"/>
        <end position="650"/>
    </location>
</feature>
<evidence type="ECO:0000256" key="12">
    <source>
        <dbReference type="ARBA" id="ARBA00023170"/>
    </source>
</evidence>
<dbReference type="Pfam" id="PF00003">
    <property type="entry name" value="7tm_3"/>
    <property type="match status" value="1"/>
</dbReference>
<keyword evidence="21" id="KW-1185">Reference proteome</keyword>
<dbReference type="PRINTS" id="PR01177">
    <property type="entry name" value="GABAB1RECPTR"/>
</dbReference>
<dbReference type="CDD" id="cd15047">
    <property type="entry name" value="7tmC_GABA-B-like"/>
    <property type="match status" value="1"/>
</dbReference>
<evidence type="ECO:0000256" key="16">
    <source>
        <dbReference type="ARBA" id="ARBA00034104"/>
    </source>
</evidence>
<evidence type="ECO:0000256" key="13">
    <source>
        <dbReference type="ARBA" id="ARBA00023180"/>
    </source>
</evidence>
<feature type="transmembrane region" description="Helical" evidence="18">
    <location>
        <begin position="451"/>
        <end position="472"/>
    </location>
</feature>
<evidence type="ECO:0000256" key="6">
    <source>
        <dbReference type="ARBA" id="ARBA00022989"/>
    </source>
</evidence>
<evidence type="ECO:0000256" key="18">
    <source>
        <dbReference type="SAM" id="Phobius"/>
    </source>
</evidence>
<evidence type="ECO:0000256" key="5">
    <source>
        <dbReference type="ARBA" id="ARBA00022729"/>
    </source>
</evidence>